<sequence>MLAKVFELRDELLTFFRENNALCNFLEDEFWIMKLADIYKHFNMVNISIQGHKEDMNRCVQKRVNLHGDEVEKNGHLRRE</sequence>
<protein>
    <submittedName>
        <fullName evidence="1">Uncharacterized protein</fullName>
    </submittedName>
</protein>
<gene>
    <name evidence="1" type="ORF">ANN_24499</name>
</gene>
<proteinExistence type="predicted"/>
<evidence type="ECO:0000313" key="2">
    <source>
        <dbReference type="Proteomes" id="UP001148838"/>
    </source>
</evidence>
<name>A0ABQ8S3J7_PERAM</name>
<keyword evidence="2" id="KW-1185">Reference proteome</keyword>
<evidence type="ECO:0000313" key="1">
    <source>
        <dbReference type="EMBL" id="KAJ4428462.1"/>
    </source>
</evidence>
<organism evidence="1 2">
    <name type="scientific">Periplaneta americana</name>
    <name type="common">American cockroach</name>
    <name type="synonym">Blatta americana</name>
    <dbReference type="NCBI Taxonomy" id="6978"/>
    <lineage>
        <taxon>Eukaryota</taxon>
        <taxon>Metazoa</taxon>
        <taxon>Ecdysozoa</taxon>
        <taxon>Arthropoda</taxon>
        <taxon>Hexapoda</taxon>
        <taxon>Insecta</taxon>
        <taxon>Pterygota</taxon>
        <taxon>Neoptera</taxon>
        <taxon>Polyneoptera</taxon>
        <taxon>Dictyoptera</taxon>
        <taxon>Blattodea</taxon>
        <taxon>Blattoidea</taxon>
        <taxon>Blattidae</taxon>
        <taxon>Blattinae</taxon>
        <taxon>Periplaneta</taxon>
    </lineage>
</organism>
<accession>A0ABQ8S3J7</accession>
<dbReference type="EMBL" id="JAJSOF020000037">
    <property type="protein sequence ID" value="KAJ4428462.1"/>
    <property type="molecule type" value="Genomic_DNA"/>
</dbReference>
<dbReference type="Proteomes" id="UP001148838">
    <property type="component" value="Unassembled WGS sequence"/>
</dbReference>
<reference evidence="1 2" key="1">
    <citation type="journal article" date="2022" name="Allergy">
        <title>Genome assembly and annotation of Periplaneta americana reveal a comprehensive cockroach allergen profile.</title>
        <authorList>
            <person name="Wang L."/>
            <person name="Xiong Q."/>
            <person name="Saelim N."/>
            <person name="Wang L."/>
            <person name="Nong W."/>
            <person name="Wan A.T."/>
            <person name="Shi M."/>
            <person name="Liu X."/>
            <person name="Cao Q."/>
            <person name="Hui J.H.L."/>
            <person name="Sookrung N."/>
            <person name="Leung T.F."/>
            <person name="Tungtrongchitr A."/>
            <person name="Tsui S.K.W."/>
        </authorList>
    </citation>
    <scope>NUCLEOTIDE SEQUENCE [LARGE SCALE GENOMIC DNA]</scope>
    <source>
        <strain evidence="1">PWHHKU_190912</strain>
    </source>
</reference>
<comment type="caution">
    <text evidence="1">The sequence shown here is derived from an EMBL/GenBank/DDBJ whole genome shotgun (WGS) entry which is preliminary data.</text>
</comment>